<reference evidence="1" key="1">
    <citation type="journal article" date="2015" name="Nature">
        <title>Complex archaea that bridge the gap between prokaryotes and eukaryotes.</title>
        <authorList>
            <person name="Spang A."/>
            <person name="Saw J.H."/>
            <person name="Jorgensen S.L."/>
            <person name="Zaremba-Niedzwiedzka K."/>
            <person name="Martijn J."/>
            <person name="Lind A.E."/>
            <person name="van Eijk R."/>
            <person name="Schleper C."/>
            <person name="Guy L."/>
            <person name="Ettema T.J."/>
        </authorList>
    </citation>
    <scope>NUCLEOTIDE SEQUENCE</scope>
</reference>
<gene>
    <name evidence="1" type="ORF">LCGC14_2499120</name>
</gene>
<name>A0A0F9DW69_9ZZZZ</name>
<dbReference type="EMBL" id="LAZR01039805">
    <property type="protein sequence ID" value="KKL16083.1"/>
    <property type="molecule type" value="Genomic_DNA"/>
</dbReference>
<proteinExistence type="predicted"/>
<comment type="caution">
    <text evidence="1">The sequence shown here is derived from an EMBL/GenBank/DDBJ whole genome shotgun (WGS) entry which is preliminary data.</text>
</comment>
<sequence>MPQGYNDYNSVTEYNHSSGLCFLFPWRLYHYVVGSVNDERDIWIQWELSGGRTRIWCYMMEDIENVELPEIEVTPEMIAAGADVIVSVTFDLADEDFWAEQVYRAMAAKKPCVAGSSASRD</sequence>
<protein>
    <submittedName>
        <fullName evidence="1">Uncharacterized protein</fullName>
    </submittedName>
</protein>
<evidence type="ECO:0000313" key="1">
    <source>
        <dbReference type="EMBL" id="KKL16083.1"/>
    </source>
</evidence>
<dbReference type="AlphaFoldDB" id="A0A0F9DW69"/>
<accession>A0A0F9DW69</accession>
<organism evidence="1">
    <name type="scientific">marine sediment metagenome</name>
    <dbReference type="NCBI Taxonomy" id="412755"/>
    <lineage>
        <taxon>unclassified sequences</taxon>
        <taxon>metagenomes</taxon>
        <taxon>ecological metagenomes</taxon>
    </lineage>
</organism>